<dbReference type="GO" id="GO:0003824">
    <property type="term" value="F:catalytic activity"/>
    <property type="evidence" value="ECO:0007669"/>
    <property type="project" value="UniProtKB-ARBA"/>
</dbReference>
<keyword evidence="3" id="KW-1185">Reference proteome</keyword>
<dbReference type="OrthoDB" id="5422338at2"/>
<name>A0A2T0Z3R0_9ACTN</name>
<dbReference type="AlphaFoldDB" id="A0A2T0Z3R0"/>
<proteinExistence type="predicted"/>
<dbReference type="InterPro" id="IPR050471">
    <property type="entry name" value="AB_hydrolase"/>
</dbReference>
<dbReference type="PANTHER" id="PTHR43433:SF1">
    <property type="entry name" value="BLL5160 PROTEIN"/>
    <property type="match status" value="1"/>
</dbReference>
<dbReference type="Proteomes" id="UP000237752">
    <property type="component" value="Unassembled WGS sequence"/>
</dbReference>
<reference evidence="2 3" key="1">
    <citation type="submission" date="2018-03" db="EMBL/GenBank/DDBJ databases">
        <title>Genomic Encyclopedia of Archaeal and Bacterial Type Strains, Phase II (KMG-II): from individual species to whole genera.</title>
        <authorList>
            <person name="Goeker M."/>
        </authorList>
    </citation>
    <scope>NUCLEOTIDE SEQUENCE [LARGE SCALE GENOMIC DNA]</scope>
    <source>
        <strain evidence="2 3">DSM 100065</strain>
    </source>
</reference>
<dbReference type="SUPFAM" id="SSF53474">
    <property type="entry name" value="alpha/beta-Hydrolases"/>
    <property type="match status" value="1"/>
</dbReference>
<protein>
    <submittedName>
        <fullName evidence="2">Pimeloyl-ACP methyl ester carboxylesterase</fullName>
    </submittedName>
</protein>
<dbReference type="Gene3D" id="3.40.50.1820">
    <property type="entry name" value="alpha/beta hydrolase"/>
    <property type="match status" value="1"/>
</dbReference>
<evidence type="ECO:0000313" key="3">
    <source>
        <dbReference type="Proteomes" id="UP000237752"/>
    </source>
</evidence>
<feature type="domain" description="AB hydrolase-1" evidence="1">
    <location>
        <begin position="91"/>
        <end position="346"/>
    </location>
</feature>
<gene>
    <name evidence="2" type="ORF">CLV47_12926</name>
</gene>
<dbReference type="Pfam" id="PF00561">
    <property type="entry name" value="Abhydrolase_1"/>
    <property type="match status" value="1"/>
</dbReference>
<sequence length="373" mass="40159">MAAKKAKAKGFARIARGAGIAVGGVVGAAGALNAIRVASEKFAVDRVRRADDPFADEHFGELKADRDYTVVATDGVPIYVEEVGSPDASLVIVFAHGYTLNMGSFHFQRQALRKLRSPSVRMVFYDQRSHGKSGRSRADDCTIDQLGRDLREIIRTAAGDRPVILIGHSMGGMTVMGLADIEGELFGDQVLGVALLSTSAGNVVSTLRAGRMPKSLVERALPLLAKGAQAAPKALESARGGVSNAMWLLIRRFSFGSAGAPASLADYVDRMIAATPVDVVADFYRTLAGHDKVAALPALRNCEVLVMCGDEDRITPMEHSELLARELPEAELFVVPGAGHMAMMEKHELVDLRLQAFIHRAYKRSRPQAKKRA</sequence>
<evidence type="ECO:0000313" key="2">
    <source>
        <dbReference type="EMBL" id="PRZ30784.1"/>
    </source>
</evidence>
<evidence type="ECO:0000259" key="1">
    <source>
        <dbReference type="Pfam" id="PF00561"/>
    </source>
</evidence>
<dbReference type="EMBL" id="PVUE01000029">
    <property type="protein sequence ID" value="PRZ30784.1"/>
    <property type="molecule type" value="Genomic_DNA"/>
</dbReference>
<comment type="caution">
    <text evidence="2">The sequence shown here is derived from an EMBL/GenBank/DDBJ whole genome shotgun (WGS) entry which is preliminary data.</text>
</comment>
<dbReference type="InterPro" id="IPR000073">
    <property type="entry name" value="AB_hydrolase_1"/>
</dbReference>
<dbReference type="InterPro" id="IPR029058">
    <property type="entry name" value="AB_hydrolase_fold"/>
</dbReference>
<accession>A0A2T0Z3R0</accession>
<dbReference type="RefSeq" id="WP_106351071.1">
    <property type="nucleotide sequence ID" value="NZ_PVUE01000029.1"/>
</dbReference>
<organism evidence="2 3">
    <name type="scientific">Antricoccus suffuscus</name>
    <dbReference type="NCBI Taxonomy" id="1629062"/>
    <lineage>
        <taxon>Bacteria</taxon>
        <taxon>Bacillati</taxon>
        <taxon>Actinomycetota</taxon>
        <taxon>Actinomycetes</taxon>
        <taxon>Geodermatophilales</taxon>
        <taxon>Antricoccaceae</taxon>
        <taxon>Antricoccus</taxon>
    </lineage>
</organism>
<dbReference type="PANTHER" id="PTHR43433">
    <property type="entry name" value="HYDROLASE, ALPHA/BETA FOLD FAMILY PROTEIN"/>
    <property type="match status" value="1"/>
</dbReference>